<dbReference type="InterPro" id="IPR033877">
    <property type="entry name" value="Frm2/Hbn1"/>
</dbReference>
<dbReference type="PANTHER" id="PTHR43035:SF1">
    <property type="entry name" value="FATTY ACID REPRESSION MUTANT PROTEIN 2-RELATED"/>
    <property type="match status" value="1"/>
</dbReference>
<dbReference type="RefSeq" id="WP_127738103.1">
    <property type="nucleotide sequence ID" value="NZ_CAJCKN010000126.1"/>
</dbReference>
<keyword evidence="6" id="KW-1185">Reference proteome</keyword>
<evidence type="ECO:0000256" key="3">
    <source>
        <dbReference type="ARBA" id="ARBA00023002"/>
    </source>
</evidence>
<dbReference type="Gene3D" id="3.40.109.10">
    <property type="entry name" value="NADH Oxidase"/>
    <property type="match status" value="1"/>
</dbReference>
<keyword evidence="2" id="KW-0963">Cytoplasm</keyword>
<dbReference type="GO" id="GO:0034599">
    <property type="term" value="P:cellular response to oxidative stress"/>
    <property type="evidence" value="ECO:0007669"/>
    <property type="project" value="InterPro"/>
</dbReference>
<dbReference type="InterPro" id="IPR029479">
    <property type="entry name" value="Nitroreductase"/>
</dbReference>
<name>A0A3S2W4N5_9BACI</name>
<dbReference type="GO" id="GO:0016491">
    <property type="term" value="F:oxidoreductase activity"/>
    <property type="evidence" value="ECO:0007669"/>
    <property type="project" value="UniProtKB-KW"/>
</dbReference>
<evidence type="ECO:0000313" key="5">
    <source>
        <dbReference type="EMBL" id="RVT63626.1"/>
    </source>
</evidence>
<dbReference type="CDD" id="cd02140">
    <property type="entry name" value="Frm2-like"/>
    <property type="match status" value="1"/>
</dbReference>
<reference evidence="5 6" key="1">
    <citation type="submission" date="2019-01" db="EMBL/GenBank/DDBJ databases">
        <title>Bacillus sp. M5HDSG1-1, whole genome shotgun sequence.</title>
        <authorList>
            <person name="Tuo L."/>
        </authorList>
    </citation>
    <scope>NUCLEOTIDE SEQUENCE [LARGE SCALE GENOMIC DNA]</scope>
    <source>
        <strain evidence="5 6">M5HDSG1-1</strain>
    </source>
</reference>
<dbReference type="FunFam" id="3.40.109.10:FF:000001">
    <property type="entry name" value="Nitroreductase family"/>
    <property type="match status" value="1"/>
</dbReference>
<feature type="domain" description="Nitroreductase" evidence="4">
    <location>
        <begin position="8"/>
        <end position="177"/>
    </location>
</feature>
<proteinExistence type="predicted"/>
<dbReference type="GeneID" id="87619045"/>
<evidence type="ECO:0000256" key="1">
    <source>
        <dbReference type="ARBA" id="ARBA00004496"/>
    </source>
</evidence>
<organism evidence="5 6">
    <name type="scientific">Niallia taxi</name>
    <dbReference type="NCBI Taxonomy" id="2499688"/>
    <lineage>
        <taxon>Bacteria</taxon>
        <taxon>Bacillati</taxon>
        <taxon>Bacillota</taxon>
        <taxon>Bacilli</taxon>
        <taxon>Bacillales</taxon>
        <taxon>Bacillaceae</taxon>
        <taxon>Niallia</taxon>
    </lineage>
</organism>
<evidence type="ECO:0000259" key="4">
    <source>
        <dbReference type="Pfam" id="PF00881"/>
    </source>
</evidence>
<protein>
    <submittedName>
        <fullName evidence="5">Nitroreductase family protein</fullName>
    </submittedName>
</protein>
<dbReference type="EMBL" id="RZTZ01000003">
    <property type="protein sequence ID" value="RVT63626.1"/>
    <property type="molecule type" value="Genomic_DNA"/>
</dbReference>
<comment type="caution">
    <text evidence="5">The sequence shown here is derived from an EMBL/GenBank/DDBJ whole genome shotgun (WGS) entry which is preliminary data.</text>
</comment>
<dbReference type="Proteomes" id="UP000288024">
    <property type="component" value="Unassembled WGS sequence"/>
</dbReference>
<gene>
    <name evidence="5" type="ORF">EM808_10170</name>
</gene>
<dbReference type="Pfam" id="PF00881">
    <property type="entry name" value="Nitroreductase"/>
    <property type="match status" value="1"/>
</dbReference>
<sequence>MSTFFEAIKNRRSHYAISKEQVVSDEKIQEIINEAVLHTPSSFNSQSTRVVVLLNDKHDKVWDITAAELKKIVPAENFASTEEKLNSFKAGYGTVLFFEDQEVVEGLQKAFELYADNFPVWANQTNAMHQLVIWTALEEVGFGASLQHYNPLIDEAVAAEWDIPSTWKLIAQMPFGKPTAQPGEKEFKPLEDRVRFYK</sequence>
<comment type="subcellular location">
    <subcellularLocation>
        <location evidence="1">Cytoplasm</location>
    </subcellularLocation>
</comment>
<accession>A0A3S2W4N5</accession>
<evidence type="ECO:0000256" key="2">
    <source>
        <dbReference type="ARBA" id="ARBA00022490"/>
    </source>
</evidence>
<keyword evidence="3" id="KW-0560">Oxidoreductase</keyword>
<dbReference type="AlphaFoldDB" id="A0A3S2W4N5"/>
<evidence type="ECO:0000313" key="6">
    <source>
        <dbReference type="Proteomes" id="UP000288024"/>
    </source>
</evidence>
<dbReference type="GO" id="GO:0005737">
    <property type="term" value="C:cytoplasm"/>
    <property type="evidence" value="ECO:0007669"/>
    <property type="project" value="UniProtKB-SubCell"/>
</dbReference>
<dbReference type="SUPFAM" id="SSF55469">
    <property type="entry name" value="FMN-dependent nitroreductase-like"/>
    <property type="match status" value="1"/>
</dbReference>
<dbReference type="PANTHER" id="PTHR43035">
    <property type="entry name" value="FATTY ACID REPRESSION MUTANT PROTEIN 2-RELATED"/>
    <property type="match status" value="1"/>
</dbReference>
<dbReference type="InterPro" id="IPR000415">
    <property type="entry name" value="Nitroreductase-like"/>
</dbReference>